<sequence length="330" mass="35704">MSEIPHAKDRPVASLSPEARRRKRDRLREGLGNHVGPGSRAFEVLKRTASGTYNDGFIHAGNLAYMAMLALFPFFILAAAIFSAIGEEAERAATIDTILYALPPVVGNVIEPVARNVIDARSGWLLWVGAAVGLWTVSSLIETIRDILRRAYGTAPTLAFWRYRLLSIGVIVAAVILLMLSLFAQVLIGAAQEVISAYLPWLNDALAELSLSRIVPAVGLFGSIFMLFVTLTPETYRGKSYPKWPGALLVTGWWVAVTIALPPVLKRFFSYDLTYGSLAGIMIALFFFWLVGLGMVAGAELNAALAEPPLDDPENGADGDGGADKELQQG</sequence>
<feature type="transmembrane region" description="Helical" evidence="7">
    <location>
        <begin position="63"/>
        <end position="85"/>
    </location>
</feature>
<feature type="transmembrane region" description="Helical" evidence="7">
    <location>
        <begin position="244"/>
        <end position="265"/>
    </location>
</feature>
<dbReference type="PIRSF" id="PIRSF035875">
    <property type="entry name" value="RNase_BN"/>
    <property type="match status" value="1"/>
</dbReference>
<keyword evidence="4 7" id="KW-1133">Transmembrane helix</keyword>
<feature type="region of interest" description="Disordered" evidence="6">
    <location>
        <begin position="308"/>
        <end position="330"/>
    </location>
</feature>
<comment type="subcellular location">
    <subcellularLocation>
        <location evidence="1">Cell membrane</location>
        <topology evidence="1">Multi-pass membrane protein</topology>
    </subcellularLocation>
</comment>
<dbReference type="AlphaFoldDB" id="A0A6I4V114"/>
<evidence type="ECO:0000256" key="7">
    <source>
        <dbReference type="SAM" id="Phobius"/>
    </source>
</evidence>
<evidence type="ECO:0000256" key="2">
    <source>
        <dbReference type="ARBA" id="ARBA00022475"/>
    </source>
</evidence>
<evidence type="ECO:0000313" key="8">
    <source>
        <dbReference type="EMBL" id="MXP47959.1"/>
    </source>
</evidence>
<comment type="caution">
    <text evidence="8">The sequence shown here is derived from an EMBL/GenBank/DDBJ whole genome shotgun (WGS) entry which is preliminary data.</text>
</comment>
<keyword evidence="9" id="KW-1185">Reference proteome</keyword>
<evidence type="ECO:0000256" key="3">
    <source>
        <dbReference type="ARBA" id="ARBA00022692"/>
    </source>
</evidence>
<dbReference type="OrthoDB" id="9781030at2"/>
<feature type="region of interest" description="Disordered" evidence="6">
    <location>
        <begin position="1"/>
        <end position="33"/>
    </location>
</feature>
<dbReference type="EMBL" id="WTYP01000002">
    <property type="protein sequence ID" value="MXP47959.1"/>
    <property type="molecule type" value="Genomic_DNA"/>
</dbReference>
<protein>
    <submittedName>
        <fullName evidence="8">Ribonuclease BN</fullName>
    </submittedName>
</protein>
<dbReference type="GO" id="GO:0005886">
    <property type="term" value="C:plasma membrane"/>
    <property type="evidence" value="ECO:0007669"/>
    <property type="project" value="UniProtKB-SubCell"/>
</dbReference>
<dbReference type="InterPro" id="IPR017039">
    <property type="entry name" value="Virul_fac_BrkB"/>
</dbReference>
<evidence type="ECO:0000256" key="5">
    <source>
        <dbReference type="ARBA" id="ARBA00023136"/>
    </source>
</evidence>
<evidence type="ECO:0000256" key="1">
    <source>
        <dbReference type="ARBA" id="ARBA00004651"/>
    </source>
</evidence>
<dbReference type="Proteomes" id="UP000471435">
    <property type="component" value="Unassembled WGS sequence"/>
</dbReference>
<reference evidence="8 9" key="1">
    <citation type="submission" date="2019-12" db="EMBL/GenBank/DDBJ databases">
        <title>Genomic-based taxomic classification of the family Erythrobacteraceae.</title>
        <authorList>
            <person name="Xu L."/>
        </authorList>
    </citation>
    <scope>NUCLEOTIDE SEQUENCE [LARGE SCALE GENOMIC DNA]</scope>
    <source>
        <strain evidence="8 9">SW-109</strain>
    </source>
</reference>
<keyword evidence="3 7" id="KW-0812">Transmembrane</keyword>
<dbReference type="PANTHER" id="PTHR30213:SF0">
    <property type="entry name" value="UPF0761 MEMBRANE PROTEIN YIHY"/>
    <property type="match status" value="1"/>
</dbReference>
<evidence type="ECO:0000313" key="9">
    <source>
        <dbReference type="Proteomes" id="UP000471435"/>
    </source>
</evidence>
<proteinExistence type="predicted"/>
<evidence type="ECO:0000256" key="4">
    <source>
        <dbReference type="ARBA" id="ARBA00022989"/>
    </source>
</evidence>
<keyword evidence="2" id="KW-1003">Cell membrane</keyword>
<feature type="transmembrane region" description="Helical" evidence="7">
    <location>
        <begin position="124"/>
        <end position="144"/>
    </location>
</feature>
<accession>A0A6I4V114</accession>
<dbReference type="PANTHER" id="PTHR30213">
    <property type="entry name" value="INNER MEMBRANE PROTEIN YHJD"/>
    <property type="match status" value="1"/>
</dbReference>
<dbReference type="Pfam" id="PF03631">
    <property type="entry name" value="Virul_fac_BrkB"/>
    <property type="match status" value="1"/>
</dbReference>
<keyword evidence="5 7" id="KW-0472">Membrane</keyword>
<feature type="compositionally biased region" description="Basic and acidic residues" evidence="6">
    <location>
        <begin position="1"/>
        <end position="11"/>
    </location>
</feature>
<feature type="transmembrane region" description="Helical" evidence="7">
    <location>
        <begin position="211"/>
        <end position="232"/>
    </location>
</feature>
<gene>
    <name evidence="8" type="ORF">GRI43_11240</name>
</gene>
<feature type="transmembrane region" description="Helical" evidence="7">
    <location>
        <begin position="165"/>
        <end position="191"/>
    </location>
</feature>
<feature type="transmembrane region" description="Helical" evidence="7">
    <location>
        <begin position="277"/>
        <end position="297"/>
    </location>
</feature>
<name>A0A6I4V114_9SPHN</name>
<organism evidence="8 9">
    <name type="scientific">Pontixanthobacter luteolus</name>
    <dbReference type="NCBI Taxonomy" id="295089"/>
    <lineage>
        <taxon>Bacteria</taxon>
        <taxon>Pseudomonadati</taxon>
        <taxon>Pseudomonadota</taxon>
        <taxon>Alphaproteobacteria</taxon>
        <taxon>Sphingomonadales</taxon>
        <taxon>Erythrobacteraceae</taxon>
        <taxon>Pontixanthobacter</taxon>
    </lineage>
</organism>
<evidence type="ECO:0000256" key="6">
    <source>
        <dbReference type="SAM" id="MobiDB-lite"/>
    </source>
</evidence>